<dbReference type="EnsemblPlants" id="evm.model.08.1033">
    <property type="protein sequence ID" value="cds.evm.model.08.1033"/>
    <property type="gene ID" value="evm.TU.08.1033"/>
</dbReference>
<organism evidence="3 4">
    <name type="scientific">Cannabis sativa</name>
    <name type="common">Hemp</name>
    <name type="synonym">Marijuana</name>
    <dbReference type="NCBI Taxonomy" id="3483"/>
    <lineage>
        <taxon>Eukaryota</taxon>
        <taxon>Viridiplantae</taxon>
        <taxon>Streptophyta</taxon>
        <taxon>Embryophyta</taxon>
        <taxon>Tracheophyta</taxon>
        <taxon>Spermatophyta</taxon>
        <taxon>Magnoliopsida</taxon>
        <taxon>eudicotyledons</taxon>
        <taxon>Gunneridae</taxon>
        <taxon>Pentapetalae</taxon>
        <taxon>rosids</taxon>
        <taxon>fabids</taxon>
        <taxon>Rosales</taxon>
        <taxon>Cannabaceae</taxon>
        <taxon>Cannabis</taxon>
    </lineage>
</organism>
<feature type="region of interest" description="Disordered" evidence="2">
    <location>
        <begin position="159"/>
        <end position="185"/>
    </location>
</feature>
<dbReference type="AlphaFoldDB" id="A0A803Q7E3"/>
<dbReference type="Gramene" id="evm.model.08.1033">
    <property type="protein sequence ID" value="cds.evm.model.08.1033"/>
    <property type="gene ID" value="evm.TU.08.1033"/>
</dbReference>
<accession>A0A803Q7E3</accession>
<keyword evidence="1" id="KW-0175">Coiled coil</keyword>
<dbReference type="Proteomes" id="UP000596661">
    <property type="component" value="Chromosome 8"/>
</dbReference>
<evidence type="ECO:0000256" key="2">
    <source>
        <dbReference type="SAM" id="MobiDB-lite"/>
    </source>
</evidence>
<evidence type="ECO:0000313" key="4">
    <source>
        <dbReference type="Proteomes" id="UP000596661"/>
    </source>
</evidence>
<protein>
    <submittedName>
        <fullName evidence="3">Uncharacterized protein</fullName>
    </submittedName>
</protein>
<feature type="coiled-coil region" evidence="1">
    <location>
        <begin position="58"/>
        <end position="92"/>
    </location>
</feature>
<reference evidence="3" key="2">
    <citation type="submission" date="2021-03" db="UniProtKB">
        <authorList>
            <consortium name="EnsemblPlants"/>
        </authorList>
    </citation>
    <scope>IDENTIFICATION</scope>
</reference>
<evidence type="ECO:0000256" key="1">
    <source>
        <dbReference type="SAM" id="Coils"/>
    </source>
</evidence>
<proteinExistence type="predicted"/>
<sequence length="208" mass="23143">MYKSHYFAGGRPNGGLKSDANGIELSPSLKCVRRGCSIPVGFMVERNSSMVIQLAYDLEVLRAEHANVELSREEATNALAEANAKMEATIKQRASNSLDKALTRERKATKMERDRRDKYKYLHSTTLTKIKDLEVDLKHKEDLLPKILALEEANKAKEATQRTKTVDPGTTIPAGENMDDFALPTSDVPISTNSVIPKVSFDFQTQDS</sequence>
<keyword evidence="4" id="KW-1185">Reference proteome</keyword>
<evidence type="ECO:0000313" key="3">
    <source>
        <dbReference type="EnsemblPlants" id="cds.evm.model.08.1033"/>
    </source>
</evidence>
<reference evidence="3" key="1">
    <citation type="submission" date="2018-11" db="EMBL/GenBank/DDBJ databases">
        <authorList>
            <person name="Grassa J C."/>
        </authorList>
    </citation>
    <scope>NUCLEOTIDE SEQUENCE [LARGE SCALE GENOMIC DNA]</scope>
</reference>
<dbReference type="EMBL" id="UZAU01000697">
    <property type="status" value="NOT_ANNOTATED_CDS"/>
    <property type="molecule type" value="Genomic_DNA"/>
</dbReference>
<name>A0A803Q7E3_CANSA</name>